<evidence type="ECO:0008006" key="6">
    <source>
        <dbReference type="Google" id="ProtNLM"/>
    </source>
</evidence>
<proteinExistence type="predicted"/>
<dbReference type="SUPFAM" id="SSF49562">
    <property type="entry name" value="C2 domain (Calcium/lipid-binding domain, CaLB)"/>
    <property type="match status" value="1"/>
</dbReference>
<evidence type="ECO:0000259" key="3">
    <source>
        <dbReference type="PROSITE" id="PS51259"/>
    </source>
</evidence>
<dbReference type="InterPro" id="IPR014770">
    <property type="entry name" value="Munc13_1"/>
</dbReference>
<accession>A0A1E3PWT5</accession>
<dbReference type="PROSITE" id="PS50004">
    <property type="entry name" value="C2"/>
    <property type="match status" value="1"/>
</dbReference>
<dbReference type="Proteomes" id="UP000094385">
    <property type="component" value="Unassembled WGS sequence"/>
</dbReference>
<evidence type="ECO:0000313" key="4">
    <source>
        <dbReference type="EMBL" id="ODQ69287.1"/>
    </source>
</evidence>
<dbReference type="InterPro" id="IPR052811">
    <property type="entry name" value="Glucose_resp_signaling"/>
</dbReference>
<dbReference type="Gene3D" id="1.20.58.1100">
    <property type="match status" value="1"/>
</dbReference>
<dbReference type="PROSITE" id="PS51259">
    <property type="entry name" value="MHD2"/>
    <property type="match status" value="1"/>
</dbReference>
<evidence type="ECO:0000259" key="1">
    <source>
        <dbReference type="PROSITE" id="PS50004"/>
    </source>
</evidence>
<dbReference type="SMART" id="SM00239">
    <property type="entry name" value="C2"/>
    <property type="match status" value="1"/>
</dbReference>
<dbReference type="InterPro" id="IPR035892">
    <property type="entry name" value="C2_domain_sf"/>
</dbReference>
<dbReference type="Gene3D" id="1.10.357.50">
    <property type="match status" value="1"/>
</dbReference>
<dbReference type="Pfam" id="PF00168">
    <property type="entry name" value="C2"/>
    <property type="match status" value="1"/>
</dbReference>
<dbReference type="OrthoDB" id="2015333at2759"/>
<evidence type="ECO:0000259" key="2">
    <source>
        <dbReference type="PROSITE" id="PS51258"/>
    </source>
</evidence>
<dbReference type="PANTHER" id="PTHR47263">
    <property type="entry name" value="ADENYLATE CYCLASE ACTIVATION PROTEIN GIT1"/>
    <property type="match status" value="1"/>
</dbReference>
<feature type="domain" description="MHD1" evidence="2">
    <location>
        <begin position="561"/>
        <end position="678"/>
    </location>
</feature>
<feature type="domain" description="C2" evidence="1">
    <location>
        <begin position="735"/>
        <end position="855"/>
    </location>
</feature>
<dbReference type="InterPro" id="IPR000008">
    <property type="entry name" value="C2_dom"/>
</dbReference>
<organism evidence="4 5">
    <name type="scientific">Lipomyces starkeyi NRRL Y-11557</name>
    <dbReference type="NCBI Taxonomy" id="675824"/>
    <lineage>
        <taxon>Eukaryota</taxon>
        <taxon>Fungi</taxon>
        <taxon>Dikarya</taxon>
        <taxon>Ascomycota</taxon>
        <taxon>Saccharomycotina</taxon>
        <taxon>Lipomycetes</taxon>
        <taxon>Lipomycetales</taxon>
        <taxon>Lipomycetaceae</taxon>
        <taxon>Lipomyces</taxon>
    </lineage>
</organism>
<sequence>MSISLGRAANSQRSRKPVLTNVTDSSAYNYVVKSCFLEYIRTPRSQNLFRRTAGRETAQVAEIQLHSSLLRCIRKEIDSYPYSSLHQGPVLHNMFSEFRDAAEKKDVKERLKEGMSLQKLYTLFMQCCGSRKLEPKQVNECTLAFLAYLEYCLNKVRSLEKTENVRKIISDIKRYYSAPVEPPLYLEVAYMFGKPEEAVREDILNYAGKLTELEYMDDIKKLLTDIWIGNDRTSSFELDIDRRTWKDAESEALNQILKLHLASNVHQVDRRNSGYLYEATYSFIPPDAVTCYRRVLMLACLRDLPLANSSDSVDYLSKESRNVLTMLSTNWRVKKSTRDIMEFDVARELYVTKRMNIWVMVRIFQFVESQMMKVRIDVKDPWTVQDKIMYRNSLMAIYKYMIGTIVDQYSSLFSPRDELDAGVADKFAFIDSYIATNDLFQGTEREFRDTITVIRDRVKLAAYNHFLSLVNESNVNNLVIDRWRDVIRQTVEAIKQVKARYSLPTEVEGIGITRWAAELQVGSWCAAQLANMAAEFSKEQTVLLKGELERVGTDLAIEDIKDMYSWQCRLRKIFQTEMPKAVYPFDVESALFSYVYIWFDQRSNLPNEWVDGIFVPKSMDSQPQQRYSTSVFDMFQIFHQQMSLIKEFKWQNEYHVAKLYNVVMRSVSKAIRLYLQNLQSKYLADVKPLAGEYNGKKQKGDSEFKFSSETCVKMNNVEYIKNNLDQLEKSINAETLATLIAAKERKGQATTNSVFTIEIVEAEGLQPCDANGLSDPYVELFDQSQKRSIGRTRTIYKDLNPRWNESFEYSVTQSVNIGANIWDEDLFGQRDHCGNCLFSLNPKEHRDFEPRETWIDINPQGRLKVITIMERDRDDIMFHFGKAFKEIQRMEDFMVKSIPDQFRMAINDVLCLDTIRNVIKPSGFLSSMARRLLRTSGSEGVSTVMQASLEERIGDAIDPFLNNYLLPIFKTLEATLTDMLKVTVMLETWNVILEHLELLVIPPLSDKAVQQKPLSDDELAVIMSWINVEFLEFFHGEGHGPSIEALKNSEHFKIITLAKHYYQYTAQQLQADYNDMAIRNFERRNQIKLHSGIIGRMRTVLAHKNLGTMRQTAKQLRDAKDVDNTEEVILRVLSLKDLDHRLPRILKTRRQQADIRAVQSASRRSGPVFDRMQNMPAYHRHDGA</sequence>
<dbReference type="AlphaFoldDB" id="A0A1E3PWT5"/>
<gene>
    <name evidence="4" type="ORF">LIPSTDRAFT_6946</name>
</gene>
<dbReference type="Gene3D" id="2.60.40.150">
    <property type="entry name" value="C2 domain"/>
    <property type="match status" value="1"/>
</dbReference>
<feature type="domain" description="MHD2" evidence="3">
    <location>
        <begin position="955"/>
        <end position="1073"/>
    </location>
</feature>
<protein>
    <recommendedName>
        <fullName evidence="6">C2 domain-containing protein</fullName>
    </recommendedName>
</protein>
<dbReference type="PROSITE" id="PS51258">
    <property type="entry name" value="MHD1"/>
    <property type="match status" value="1"/>
</dbReference>
<evidence type="ECO:0000313" key="5">
    <source>
        <dbReference type="Proteomes" id="UP000094385"/>
    </source>
</evidence>
<name>A0A1E3PWT5_LIPST</name>
<dbReference type="PANTHER" id="PTHR47263:SF1">
    <property type="entry name" value="C2 DOMAIN PROTEIN (AFU_ORTHOLOGUE AFUA_7G02350)"/>
    <property type="match status" value="1"/>
</dbReference>
<dbReference type="EMBL" id="KV454304">
    <property type="protein sequence ID" value="ODQ69287.1"/>
    <property type="molecule type" value="Genomic_DNA"/>
</dbReference>
<reference evidence="4 5" key="1">
    <citation type="journal article" date="2016" name="Proc. Natl. Acad. Sci. U.S.A.">
        <title>Comparative genomics of biotechnologically important yeasts.</title>
        <authorList>
            <person name="Riley R."/>
            <person name="Haridas S."/>
            <person name="Wolfe K.H."/>
            <person name="Lopes M.R."/>
            <person name="Hittinger C.T."/>
            <person name="Goeker M."/>
            <person name="Salamov A.A."/>
            <person name="Wisecaver J.H."/>
            <person name="Long T.M."/>
            <person name="Calvey C.H."/>
            <person name="Aerts A.L."/>
            <person name="Barry K.W."/>
            <person name="Choi C."/>
            <person name="Clum A."/>
            <person name="Coughlan A.Y."/>
            <person name="Deshpande S."/>
            <person name="Douglass A.P."/>
            <person name="Hanson S.J."/>
            <person name="Klenk H.-P."/>
            <person name="LaButti K.M."/>
            <person name="Lapidus A."/>
            <person name="Lindquist E.A."/>
            <person name="Lipzen A.M."/>
            <person name="Meier-Kolthoff J.P."/>
            <person name="Ohm R.A."/>
            <person name="Otillar R.P."/>
            <person name="Pangilinan J.L."/>
            <person name="Peng Y."/>
            <person name="Rokas A."/>
            <person name="Rosa C.A."/>
            <person name="Scheuner C."/>
            <person name="Sibirny A.A."/>
            <person name="Slot J.C."/>
            <person name="Stielow J.B."/>
            <person name="Sun H."/>
            <person name="Kurtzman C.P."/>
            <person name="Blackwell M."/>
            <person name="Grigoriev I.V."/>
            <person name="Jeffries T.W."/>
        </authorList>
    </citation>
    <scope>NUCLEOTIDE SEQUENCE [LARGE SCALE GENOMIC DNA]</scope>
    <source>
        <strain evidence="4 5">NRRL Y-11557</strain>
    </source>
</reference>
<keyword evidence="5" id="KW-1185">Reference proteome</keyword>
<dbReference type="InterPro" id="IPR014772">
    <property type="entry name" value="Munc13_dom-2"/>
</dbReference>